<sequence length="962" mass="101442">MLLSVGIATAALLLSAVQAAVPLAFPRLSRSFNTTTAAQPTSTSAGLPINGNGGVTISGVVTITSASIPTSFQTAGSVAFAGVLPIATNAASSFSAVAAAASSIAAEPSPSVDEISSFRQLALAEFKLLDSLETELREIDRDSLDDDDSHKVSDSIIGLAALLAWYTDRLSDLAPALTDTALAGGIFGDLATAFAAAAAGDLLADALSDLMDDGVDPSNTDKAPGVSSTETATSTATSATASCSALSYRLSLPDEIDGFGGADFKRSIAGRVILEKRGLLVARGKRFPFFGSCSPANKPAFPGNPGPTALEQAEKNPRGGNDCETLAPGFAQIDTAAAKAKELSNFNVDHVWELKFFTDFFESFLPGRSNSHPSLNCDDFNAVFPSCILTTVANQVPGPNNAEFVAMQKDLNNMKGAMFKPGELANKKFTDHFSASTDTKIQALQAIGISVDIFNQAQVVALFDRTNQRMYSTFQGIDNRVQDNSITLSFSNFKFADAYRQFMSDRLAQASQEAWTFVQTWMSSIESDLSDLDPDDEGSQKLQKNFNGFKQSPYASQNHYSFLVNTDLVGAGGTPVQFPKRELWARDGSCPIGQSSGTLTSGQSTSVQSTATTVSTSTPSGKSTSEEASLSTATSRENSTTQKQIHAHTVTSNGMVCVLIDGSTDPHCHLLSTPTPNPAGTNVHVNSGCVTVNGSPRCASDAGHIANVYQSTYNVASDPNQPYSTALILSGFNSSDDNHLHAMATCKLQARWPANYGDIYYGADGCLYDSGSNKILDQCCSTPDINNDGPTTNPYVAPAPPDASQSSGNHDGSAICRSISKDTCLLAASRYIDDTIYHQYTSAVWPDDSGADLANDIFPIAGPVIEQLFGINFGCTVIWTCDNDGAFAQGMTGKQIKDSILNIYNLNGAKGCGSTYLDNSCHITVNGCNNCRDEGRLSTLWNPFAVANGSYADAGDGFPPKH</sequence>
<dbReference type="Pfam" id="PF15474">
    <property type="entry name" value="MU117"/>
    <property type="match status" value="1"/>
</dbReference>
<name>A0A9P9JU35_FUSSL</name>
<evidence type="ECO:0000313" key="4">
    <source>
        <dbReference type="Proteomes" id="UP000736672"/>
    </source>
</evidence>
<feature type="region of interest" description="Disordered" evidence="1">
    <location>
        <begin position="790"/>
        <end position="810"/>
    </location>
</feature>
<feature type="region of interest" description="Disordered" evidence="1">
    <location>
        <begin position="594"/>
        <end position="647"/>
    </location>
</feature>
<keyword evidence="4" id="KW-1185">Reference proteome</keyword>
<evidence type="ECO:0000256" key="1">
    <source>
        <dbReference type="SAM" id="MobiDB-lite"/>
    </source>
</evidence>
<organism evidence="3 4">
    <name type="scientific">Fusarium solani</name>
    <name type="common">Filamentous fungus</name>
    <dbReference type="NCBI Taxonomy" id="169388"/>
    <lineage>
        <taxon>Eukaryota</taxon>
        <taxon>Fungi</taxon>
        <taxon>Dikarya</taxon>
        <taxon>Ascomycota</taxon>
        <taxon>Pezizomycotina</taxon>
        <taxon>Sordariomycetes</taxon>
        <taxon>Hypocreomycetidae</taxon>
        <taxon>Hypocreales</taxon>
        <taxon>Nectriaceae</taxon>
        <taxon>Fusarium</taxon>
        <taxon>Fusarium solani species complex</taxon>
    </lineage>
</organism>
<evidence type="ECO:0000313" key="3">
    <source>
        <dbReference type="EMBL" id="KAH7237867.1"/>
    </source>
</evidence>
<dbReference type="OrthoDB" id="3257981at2759"/>
<feature type="region of interest" description="Disordered" evidence="1">
    <location>
        <begin position="215"/>
        <end position="234"/>
    </location>
</feature>
<dbReference type="InterPro" id="IPR029167">
    <property type="entry name" value="Mug117"/>
</dbReference>
<comment type="caution">
    <text evidence="3">The sequence shown here is derived from an EMBL/GenBank/DDBJ whole genome shotgun (WGS) entry which is preliminary data.</text>
</comment>
<feature type="compositionally biased region" description="Polar residues" evidence="1">
    <location>
        <begin position="636"/>
        <end position="647"/>
    </location>
</feature>
<reference evidence="3" key="1">
    <citation type="journal article" date="2021" name="Nat. Commun.">
        <title>Genetic determinants of endophytism in the Arabidopsis root mycobiome.</title>
        <authorList>
            <person name="Mesny F."/>
            <person name="Miyauchi S."/>
            <person name="Thiergart T."/>
            <person name="Pickel B."/>
            <person name="Atanasova L."/>
            <person name="Karlsson M."/>
            <person name="Huettel B."/>
            <person name="Barry K.W."/>
            <person name="Haridas S."/>
            <person name="Chen C."/>
            <person name="Bauer D."/>
            <person name="Andreopoulos W."/>
            <person name="Pangilinan J."/>
            <person name="LaButti K."/>
            <person name="Riley R."/>
            <person name="Lipzen A."/>
            <person name="Clum A."/>
            <person name="Drula E."/>
            <person name="Henrissat B."/>
            <person name="Kohler A."/>
            <person name="Grigoriev I.V."/>
            <person name="Martin F.M."/>
            <person name="Hacquard S."/>
        </authorList>
    </citation>
    <scope>NUCLEOTIDE SEQUENCE</scope>
    <source>
        <strain evidence="3">FSSC 5 MPI-SDFR-AT-0091</strain>
    </source>
</reference>
<feature type="compositionally biased region" description="Low complexity" evidence="1">
    <location>
        <begin position="594"/>
        <end position="618"/>
    </location>
</feature>
<feature type="compositionally biased region" description="Low complexity" evidence="1">
    <location>
        <begin position="626"/>
        <end position="635"/>
    </location>
</feature>
<keyword evidence="2" id="KW-0732">Signal</keyword>
<gene>
    <name evidence="3" type="ORF">B0J15DRAFT_569471</name>
</gene>
<feature type="signal peptide" evidence="2">
    <location>
        <begin position="1"/>
        <end position="19"/>
    </location>
</feature>
<dbReference type="AlphaFoldDB" id="A0A9P9JU35"/>
<proteinExistence type="predicted"/>
<accession>A0A9P9JU35</accession>
<protein>
    <submittedName>
        <fullName evidence="3">Meiotically up-regulated gene family-domain-containing protein</fullName>
    </submittedName>
</protein>
<feature type="chain" id="PRO_5040298611" evidence="2">
    <location>
        <begin position="20"/>
        <end position="962"/>
    </location>
</feature>
<dbReference type="Proteomes" id="UP000736672">
    <property type="component" value="Unassembled WGS sequence"/>
</dbReference>
<evidence type="ECO:0000256" key="2">
    <source>
        <dbReference type="SAM" id="SignalP"/>
    </source>
</evidence>
<dbReference type="EMBL" id="JAGTJS010000022">
    <property type="protein sequence ID" value="KAH7237867.1"/>
    <property type="molecule type" value="Genomic_DNA"/>
</dbReference>